<evidence type="ECO:0000313" key="2">
    <source>
        <dbReference type="Proteomes" id="UP000000814"/>
    </source>
</evidence>
<dbReference type="STRING" id="272562.CA_C0073"/>
<dbReference type="PATRIC" id="fig|272562.8.peg.255"/>
<keyword evidence="2" id="KW-1185">Reference proteome</keyword>
<dbReference type="HOGENOM" id="CLU_068870_0_0_9"/>
<gene>
    <name evidence="1" type="ordered locus">CA_C0073</name>
</gene>
<dbReference type="PANTHER" id="PTHR14136">
    <property type="entry name" value="BTB_POZ DOMAIN-CONTAINING PROTEIN KCTD9"/>
    <property type="match status" value="1"/>
</dbReference>
<proteinExistence type="predicted"/>
<dbReference type="PANTHER" id="PTHR14136:SF17">
    <property type="entry name" value="BTB_POZ DOMAIN-CONTAINING PROTEIN KCTD9"/>
    <property type="match status" value="1"/>
</dbReference>
<dbReference type="PIR" id="H96908">
    <property type="entry name" value="H96908"/>
</dbReference>
<dbReference type="RefSeq" id="WP_010963401.1">
    <property type="nucleotide sequence ID" value="NC_003030.1"/>
</dbReference>
<dbReference type="KEGG" id="cac:CA_C0073"/>
<dbReference type="Gene3D" id="2.160.20.80">
    <property type="entry name" value="E3 ubiquitin-protein ligase SopA"/>
    <property type="match status" value="1"/>
</dbReference>
<dbReference type="OrthoDB" id="154708at2"/>
<accession>Q97MW7</accession>
<protein>
    <submittedName>
        <fullName evidence="1">Uncharacterized protein, ortholog of YYBG B.subtilis</fullName>
    </submittedName>
</protein>
<dbReference type="GeneID" id="44996555"/>
<dbReference type="Proteomes" id="UP000000814">
    <property type="component" value="Chromosome"/>
</dbReference>
<evidence type="ECO:0000313" key="1">
    <source>
        <dbReference type="EMBL" id="AAK78059.1"/>
    </source>
</evidence>
<dbReference type="EMBL" id="AE001437">
    <property type="protein sequence ID" value="AAK78059.1"/>
    <property type="molecule type" value="Genomic_DNA"/>
</dbReference>
<dbReference type="SUPFAM" id="SSF141571">
    <property type="entry name" value="Pentapeptide repeat-like"/>
    <property type="match status" value="1"/>
</dbReference>
<dbReference type="InterPro" id="IPR051082">
    <property type="entry name" value="Pentapeptide-BTB/POZ_domain"/>
</dbReference>
<organism evidence="1 2">
    <name type="scientific">Clostridium acetobutylicum (strain ATCC 824 / DSM 792 / JCM 1419 / IAM 19013 / LMG 5710 / NBRC 13948 / NRRL B-527 / VKM B-1787 / 2291 / W)</name>
    <dbReference type="NCBI Taxonomy" id="272562"/>
    <lineage>
        <taxon>Bacteria</taxon>
        <taxon>Bacillati</taxon>
        <taxon>Bacillota</taxon>
        <taxon>Clostridia</taxon>
        <taxon>Eubacteriales</taxon>
        <taxon>Clostridiaceae</taxon>
        <taxon>Clostridium</taxon>
    </lineage>
</organism>
<dbReference type="AlphaFoldDB" id="Q97MW7"/>
<reference evidence="1 2" key="1">
    <citation type="journal article" date="2001" name="J. Bacteriol.">
        <title>Genome sequence and comparative analysis of the solvent-producing bacterium Clostridium acetobutylicum.</title>
        <authorList>
            <person name="Nolling J."/>
            <person name="Breton G."/>
            <person name="Omelchenko M.V."/>
            <person name="Makarova K.S."/>
            <person name="Zeng Q."/>
            <person name="Gibson R."/>
            <person name="Lee H.M."/>
            <person name="Dubois J."/>
            <person name="Qiu D."/>
            <person name="Hitti J."/>
            <person name="Wolf Y.I."/>
            <person name="Tatusov R.L."/>
            <person name="Sabathe F."/>
            <person name="Doucette-Stamm L."/>
            <person name="Soucaille P."/>
            <person name="Daly M.J."/>
            <person name="Bennett G.N."/>
            <person name="Koonin E.V."/>
            <person name="Smith D.R."/>
        </authorList>
    </citation>
    <scope>NUCLEOTIDE SEQUENCE [LARGE SCALE GENOMIC DNA]</scope>
    <source>
        <strain evidence="2">ATCC 824 / DSM 792 / JCM 1419 / LMG 5710 / VKM B-1787</strain>
    </source>
</reference>
<dbReference type="eggNOG" id="COG1357">
    <property type="taxonomic scope" value="Bacteria"/>
</dbReference>
<sequence length="270" mass="30500">MIDKYNEELKADCKKCFGLCCTALYFSASEGFPEDKEAGRPCLNLQSDFSCIVHKSLRDKGLKGCTAYDCLGAGQKVAQVTFEGQSWSDNTKYADKMFEAFIIMRQLHEMLWYLTEVFKLNKDQDKKSIELLIEETEKRTLLKADELLKLDIEAHRNKVNLVLKNTSELIRTKSGNNSRKKKRVDYFGANLKKANLRGADLRGALLIAANMRGADLSYADLIGADMRDADISGANLEKSIFVTQAQINTTKGDSNTRLPKRITRPSYWAK</sequence>
<dbReference type="Pfam" id="PF00805">
    <property type="entry name" value="Pentapeptide"/>
    <property type="match status" value="1"/>
</dbReference>
<name>Q97MW7_CLOAB</name>
<dbReference type="InterPro" id="IPR001646">
    <property type="entry name" value="5peptide_repeat"/>
</dbReference>